<feature type="region of interest" description="Disordered" evidence="1">
    <location>
        <begin position="120"/>
        <end position="168"/>
    </location>
</feature>
<evidence type="ECO:0000313" key="3">
    <source>
        <dbReference type="EMBL" id="OZS77065.1"/>
    </source>
</evidence>
<dbReference type="RefSeq" id="WP_094944197.1">
    <property type="nucleotide sequence ID" value="NZ_NOKQ01000289.1"/>
</dbReference>
<dbReference type="Proteomes" id="UP000217065">
    <property type="component" value="Unassembled WGS sequence"/>
</dbReference>
<name>A0A264W0J3_9BACL</name>
<keyword evidence="2" id="KW-1133">Transmembrane helix</keyword>
<keyword evidence="2" id="KW-0812">Transmembrane</keyword>
<sequence length="246" mass="27449">MMDSIRENKRAAFLLLGALIALILAGVYYLYIVPLQDENEAKRNANALIQAEIVALQEQAGDGEEEVPLQDDPYELMKKVPNQLELDKIIRTIEEIELITQTKVGSVTFNGYESEGVTGFVEEEEEEVVNEEPEEQAEDPVTDEETPEPGDSSTEAREEAATEETPISTISVADLPLELRMITMTVDVTAETEEQLVAIMKEIENLERVYRIDSLDTGLPGEEQIATDADEQISASLTITTFYYLQ</sequence>
<gene>
    <name evidence="3" type="ORF">CF394_13060</name>
</gene>
<dbReference type="AlphaFoldDB" id="A0A264W0J3"/>
<organism evidence="3 4">
    <name type="scientific">Tetzosporium hominis</name>
    <dbReference type="NCBI Taxonomy" id="2020506"/>
    <lineage>
        <taxon>Bacteria</taxon>
        <taxon>Bacillati</taxon>
        <taxon>Bacillota</taxon>
        <taxon>Bacilli</taxon>
        <taxon>Bacillales</taxon>
        <taxon>Caryophanaceae</taxon>
        <taxon>Tetzosporium</taxon>
    </lineage>
</organism>
<dbReference type="EMBL" id="NOKQ01000289">
    <property type="protein sequence ID" value="OZS77065.1"/>
    <property type="molecule type" value="Genomic_DNA"/>
</dbReference>
<keyword evidence="4" id="KW-1185">Reference proteome</keyword>
<reference evidence="3 4" key="1">
    <citation type="submission" date="2017-07" db="EMBL/GenBank/DDBJ databases">
        <title>Tetzosporium hominis gen.nov. sp.nov.</title>
        <authorList>
            <person name="Tetz G."/>
            <person name="Tetz V."/>
        </authorList>
    </citation>
    <scope>NUCLEOTIDE SEQUENCE [LARGE SCALE GENOMIC DNA]</scope>
    <source>
        <strain evidence="3 4">VT-49</strain>
    </source>
</reference>
<feature type="transmembrane region" description="Helical" evidence="2">
    <location>
        <begin position="12"/>
        <end position="31"/>
    </location>
</feature>
<keyword evidence="2" id="KW-0472">Membrane</keyword>
<proteinExistence type="predicted"/>
<evidence type="ECO:0000256" key="1">
    <source>
        <dbReference type="SAM" id="MobiDB-lite"/>
    </source>
</evidence>
<accession>A0A264W0J3</accession>
<feature type="compositionally biased region" description="Acidic residues" evidence="1">
    <location>
        <begin position="121"/>
        <end position="148"/>
    </location>
</feature>
<evidence type="ECO:0000256" key="2">
    <source>
        <dbReference type="SAM" id="Phobius"/>
    </source>
</evidence>
<evidence type="ECO:0008006" key="5">
    <source>
        <dbReference type="Google" id="ProtNLM"/>
    </source>
</evidence>
<protein>
    <recommendedName>
        <fullName evidence="5">Potassium transporter</fullName>
    </recommendedName>
</protein>
<comment type="caution">
    <text evidence="3">The sequence shown here is derived from an EMBL/GenBank/DDBJ whole genome shotgun (WGS) entry which is preliminary data.</text>
</comment>
<evidence type="ECO:0000313" key="4">
    <source>
        <dbReference type="Proteomes" id="UP000217065"/>
    </source>
</evidence>
<dbReference type="OrthoDB" id="2454435at2"/>